<organism evidence="1 2">
    <name type="scientific">Chryseolinea soli</name>
    <dbReference type="NCBI Taxonomy" id="2321403"/>
    <lineage>
        <taxon>Bacteria</taxon>
        <taxon>Pseudomonadati</taxon>
        <taxon>Bacteroidota</taxon>
        <taxon>Cytophagia</taxon>
        <taxon>Cytophagales</taxon>
        <taxon>Fulvivirgaceae</taxon>
        <taxon>Chryseolinea</taxon>
    </lineage>
</organism>
<dbReference type="PANTHER" id="PTHR13158">
    <property type="match status" value="1"/>
</dbReference>
<evidence type="ECO:0000313" key="2">
    <source>
        <dbReference type="Proteomes" id="UP000266183"/>
    </source>
</evidence>
<evidence type="ECO:0000313" key="1">
    <source>
        <dbReference type="EMBL" id="AYB30922.1"/>
    </source>
</evidence>
<dbReference type="InterPro" id="IPR017438">
    <property type="entry name" value="ATP-NAD_kinase_N"/>
</dbReference>
<keyword evidence="1" id="KW-0418">Kinase</keyword>
<keyword evidence="1" id="KW-0808">Transferase</keyword>
<proteinExistence type="predicted"/>
<dbReference type="PANTHER" id="PTHR13158:SF5">
    <property type="entry name" value="NAD KINASE 2, MITOCHONDRIAL"/>
    <property type="match status" value="1"/>
</dbReference>
<dbReference type="Gene3D" id="3.40.50.10330">
    <property type="entry name" value="Probable inorganic polyphosphate/atp-NAD kinase, domain 1"/>
    <property type="match status" value="1"/>
</dbReference>
<gene>
    <name evidence="1" type="ORF">D4L85_10180</name>
</gene>
<dbReference type="EMBL" id="CP032382">
    <property type="protein sequence ID" value="AYB30922.1"/>
    <property type="molecule type" value="Genomic_DNA"/>
</dbReference>
<name>A0A385SJ46_9BACT</name>
<accession>A0A385SJ46</accession>
<dbReference type="RefSeq" id="WP_119754216.1">
    <property type="nucleotide sequence ID" value="NZ_CP032382.1"/>
</dbReference>
<dbReference type="GO" id="GO:0003951">
    <property type="term" value="F:NAD+ kinase activity"/>
    <property type="evidence" value="ECO:0007669"/>
    <property type="project" value="InterPro"/>
</dbReference>
<dbReference type="InterPro" id="IPR017437">
    <property type="entry name" value="ATP-NAD_kinase_PpnK-typ_C"/>
</dbReference>
<keyword evidence="2" id="KW-1185">Reference proteome</keyword>
<reference evidence="2" key="1">
    <citation type="submission" date="2018-09" db="EMBL/GenBank/DDBJ databases">
        <title>Chryseolinea sp. KIS68-18 isolated from soil.</title>
        <authorList>
            <person name="Weon H.-Y."/>
            <person name="Kwon S.-W."/>
            <person name="Lee S.A."/>
        </authorList>
    </citation>
    <scope>NUCLEOTIDE SEQUENCE [LARGE SCALE GENOMIC DNA]</scope>
    <source>
        <strain evidence="2">KIS68-18</strain>
    </source>
</reference>
<sequence>MQIEKAIVIVNKTRLENLIERFNTKAQAKFYIEHAGGDFGDYEREHEIFHASLEAVKKTVQHHFKMKVVERAFITNFLFAKDDLVVVVGQDGLVANAAKYVNGLPMLAINPDEKRYDGVLLPFNTTNYETGLQNVLTGKGRFQEITLAEARTNDGQRLLAFNDLFIGPATHASARYRITHAGRSEQQSSSGIIVSTGAGSTGWLSSVMNMTNGVTAVFGKFAKSNVSLALPWNTDALAYVVREPFQSKHSGISLSGGLIHSGERLSIESYMPSSGVIFSDGIESDYIQFNSGTKVEIATASQKAVLILK</sequence>
<dbReference type="GO" id="GO:0019674">
    <property type="term" value="P:NAD+ metabolic process"/>
    <property type="evidence" value="ECO:0007669"/>
    <property type="project" value="InterPro"/>
</dbReference>
<dbReference type="OrthoDB" id="1889537at2"/>
<protein>
    <submittedName>
        <fullName evidence="1">Sugar kinase</fullName>
    </submittedName>
</protein>
<dbReference type="Gene3D" id="2.60.200.30">
    <property type="entry name" value="Probable inorganic polyphosphate/atp-NAD kinase, domain 2"/>
    <property type="match status" value="1"/>
</dbReference>
<dbReference type="KEGG" id="chk:D4L85_10180"/>
<dbReference type="SUPFAM" id="SSF111331">
    <property type="entry name" value="NAD kinase/diacylglycerol kinase-like"/>
    <property type="match status" value="1"/>
</dbReference>
<dbReference type="Proteomes" id="UP000266183">
    <property type="component" value="Chromosome"/>
</dbReference>
<dbReference type="AlphaFoldDB" id="A0A385SJ46"/>
<dbReference type="InterPro" id="IPR016064">
    <property type="entry name" value="NAD/diacylglycerol_kinase_sf"/>
</dbReference>